<reference evidence="1 2" key="1">
    <citation type="journal article" date="2003" name="Proc. Natl. Acad. Sci. U.S.A.">
        <title>The genome of Nanoarchaeum equitans: insights into early archaeal evolution and derived parasitism.</title>
        <authorList>
            <person name="Waters E."/>
            <person name="Hohn M.J."/>
            <person name="Ahel I."/>
            <person name="Graham D.E."/>
            <person name="Adams M.D."/>
            <person name="Barnstead M."/>
            <person name="Beeson K.Y."/>
            <person name="Bibbs L."/>
            <person name="Bolanos R."/>
            <person name="Keller M."/>
            <person name="Kretz K."/>
            <person name="Lin X."/>
            <person name="Mathur E."/>
            <person name="Ni J."/>
            <person name="Podar M."/>
            <person name="Richardson T."/>
            <person name="Sutton G.G."/>
            <person name="Simon M."/>
            <person name="Soll D."/>
            <person name="Stetter K.O."/>
            <person name="Short J.M."/>
            <person name="Noordewier M."/>
        </authorList>
    </citation>
    <scope>NUCLEOTIDE SEQUENCE [LARGE SCALE GENOMIC DNA]</scope>
    <source>
        <strain evidence="1 2">Kin4-M</strain>
    </source>
</reference>
<proteinExistence type="predicted"/>
<dbReference type="AlphaFoldDB" id="Q74MP8"/>
<dbReference type="KEGG" id="neq:NEQ200"/>
<sequence>MVWHPYSECKILHCVLVGSLHSLIIAKPLALQFNIPIYYYKDKPKCDYYYVVGNYSEIPIEYDRLPGIRFYNSLGIFYFFAKYNVSSIVYPKEDVWHSSFTEKPVILKERYVRYIKYWFPHIKVIRNVYIPPIFKKIEEKVLKKYNYSLKGYIIVANLFRVLYHYGYYALFNEYTKIING</sequence>
<protein>
    <submittedName>
        <fullName evidence="1">NEQ200</fullName>
    </submittedName>
</protein>
<dbReference type="EMBL" id="AE017199">
    <property type="protein sequence ID" value="AAR39054.1"/>
    <property type="molecule type" value="Genomic_DNA"/>
</dbReference>
<dbReference type="BioCyc" id="NEQU228908:GJB6-216-MONOMER"/>
<accession>Q74MP8</accession>
<organism evidence="1 2">
    <name type="scientific">Nanoarchaeum equitans (strain Kin4-M)</name>
    <dbReference type="NCBI Taxonomy" id="228908"/>
    <lineage>
        <taxon>Archaea</taxon>
        <taxon>Nanobdellota</taxon>
        <taxon>Candidatus Nanoarchaeia</taxon>
        <taxon>Nanoarchaeales</taxon>
        <taxon>Nanoarchaeaceae</taxon>
        <taxon>Nanoarchaeum</taxon>
    </lineage>
</organism>
<dbReference type="EnsemblBacteria" id="AAR39054">
    <property type="protein sequence ID" value="AAR39054"/>
    <property type="gene ID" value="NEQ200"/>
</dbReference>
<evidence type="ECO:0000313" key="2">
    <source>
        <dbReference type="Proteomes" id="UP000000578"/>
    </source>
</evidence>
<keyword evidence="2" id="KW-1185">Reference proteome</keyword>
<name>Q74MP8_NANEQ</name>
<gene>
    <name evidence="1" type="ordered locus">NEQ200</name>
</gene>
<evidence type="ECO:0000313" key="1">
    <source>
        <dbReference type="EMBL" id="AAR39054.1"/>
    </source>
</evidence>
<dbReference type="Proteomes" id="UP000000578">
    <property type="component" value="Chromosome"/>
</dbReference>
<dbReference type="STRING" id="228908.NEQ200"/>
<dbReference type="HOGENOM" id="CLU_1493011_0_0_2"/>